<dbReference type="FunCoup" id="D8RH14">
    <property type="interactions" value="17"/>
</dbReference>
<dbReference type="PROSITE" id="PS50089">
    <property type="entry name" value="ZF_RING_2"/>
    <property type="match status" value="1"/>
</dbReference>
<evidence type="ECO:0000313" key="11">
    <source>
        <dbReference type="EMBL" id="EFJ28687.1"/>
    </source>
</evidence>
<feature type="compositionally biased region" description="Low complexity" evidence="9">
    <location>
        <begin position="80"/>
        <end position="92"/>
    </location>
</feature>
<feature type="compositionally biased region" description="Basic and acidic residues" evidence="9">
    <location>
        <begin position="250"/>
        <end position="279"/>
    </location>
</feature>
<dbReference type="SMART" id="SM00184">
    <property type="entry name" value="RING"/>
    <property type="match status" value="1"/>
</dbReference>
<dbReference type="InParanoid" id="D8RH14"/>
<feature type="region of interest" description="Disordered" evidence="9">
    <location>
        <begin position="60"/>
        <end position="120"/>
    </location>
</feature>
<dbReference type="InterPro" id="IPR039525">
    <property type="entry name" value="RNF126-like_zinc-ribbon"/>
</dbReference>
<dbReference type="OrthoDB" id="8062037at2759"/>
<keyword evidence="5 8" id="KW-0863">Zinc-finger</keyword>
<feature type="region of interest" description="Disordered" evidence="9">
    <location>
        <begin position="508"/>
        <end position="529"/>
    </location>
</feature>
<feature type="compositionally biased region" description="Low complexity" evidence="9">
    <location>
        <begin position="9"/>
        <end position="21"/>
    </location>
</feature>
<evidence type="ECO:0000256" key="8">
    <source>
        <dbReference type="PROSITE-ProRule" id="PRU00175"/>
    </source>
</evidence>
<dbReference type="EC" id="2.3.2.27" evidence="2"/>
<dbReference type="Gene3D" id="3.30.40.10">
    <property type="entry name" value="Zinc/RING finger domain, C3HC4 (zinc finger)"/>
    <property type="match status" value="1"/>
</dbReference>
<dbReference type="OMA" id="PSAMICS"/>
<name>D8RH14_SELML</name>
<evidence type="ECO:0000256" key="6">
    <source>
        <dbReference type="ARBA" id="ARBA00022786"/>
    </source>
</evidence>
<evidence type="ECO:0000256" key="3">
    <source>
        <dbReference type="ARBA" id="ARBA00022679"/>
    </source>
</evidence>
<evidence type="ECO:0000259" key="10">
    <source>
        <dbReference type="PROSITE" id="PS50089"/>
    </source>
</evidence>
<keyword evidence="3" id="KW-0808">Transferase</keyword>
<feature type="compositionally biased region" description="Basic and acidic residues" evidence="9">
    <location>
        <begin position="159"/>
        <end position="171"/>
    </location>
</feature>
<evidence type="ECO:0000256" key="5">
    <source>
        <dbReference type="ARBA" id="ARBA00022771"/>
    </source>
</evidence>
<dbReference type="GO" id="GO:0008270">
    <property type="term" value="F:zinc ion binding"/>
    <property type="evidence" value="ECO:0007669"/>
    <property type="project" value="UniProtKB-KW"/>
</dbReference>
<dbReference type="InterPro" id="IPR001841">
    <property type="entry name" value="Znf_RING"/>
</dbReference>
<dbReference type="eggNOG" id="KOG0800">
    <property type="taxonomic scope" value="Eukaryota"/>
</dbReference>
<evidence type="ECO:0000256" key="9">
    <source>
        <dbReference type="SAM" id="MobiDB-lite"/>
    </source>
</evidence>
<keyword evidence="7" id="KW-0862">Zinc</keyword>
<dbReference type="GeneID" id="9632467"/>
<dbReference type="FunFam" id="3.30.40.10:FF:000022">
    <property type="entry name" value="E3 ubiquitin-protein ligase RING1-like"/>
    <property type="match status" value="1"/>
</dbReference>
<keyword evidence="4" id="KW-0479">Metal-binding</keyword>
<protein>
    <recommendedName>
        <fullName evidence="2">RING-type E3 ubiquitin transferase</fullName>
        <ecNumber evidence="2">2.3.2.27</ecNumber>
    </recommendedName>
</protein>
<dbReference type="PANTHER" id="PTHR15710:SF217">
    <property type="entry name" value="E3 UBIQUITIN-PROTEIN LIGASE RDUF2"/>
    <property type="match status" value="1"/>
</dbReference>
<feature type="compositionally biased region" description="Low complexity" evidence="9">
    <location>
        <begin position="445"/>
        <end position="481"/>
    </location>
</feature>
<evidence type="ECO:0000256" key="7">
    <source>
        <dbReference type="ARBA" id="ARBA00022833"/>
    </source>
</evidence>
<gene>
    <name evidence="11" type="primary">CIP8B-2</name>
    <name evidence="11" type="ORF">SELMODRAFT_451325</name>
</gene>
<dbReference type="Proteomes" id="UP000001514">
    <property type="component" value="Unassembled WGS sequence"/>
</dbReference>
<dbReference type="InterPro" id="IPR013083">
    <property type="entry name" value="Znf_RING/FYVE/PHD"/>
</dbReference>
<feature type="region of interest" description="Disordered" evidence="9">
    <location>
        <begin position="562"/>
        <end position="600"/>
    </location>
</feature>
<feature type="domain" description="RING-type" evidence="10">
    <location>
        <begin position="370"/>
        <end position="411"/>
    </location>
</feature>
<sequence length="614" mass="66773">MADPQPEASSSSNVASSSSHSGEGNADNPGYWCYQCRKEVTVEAQEDGPSAMICSECRNGFVEPLGSPPPRTGEEAPGRSLNISSSNNNGSSGDTHGYPGNTLRRRRRRGNAPTVPRAPQAQAVSLTDAFGQLYPQQLVHVLQLLGQAARANNENNSGRSDDSRNEQHGEAQQESADATAQERENSSSLQRSEAHDGGDGDHDESESEVEAALLERWESEDEDDEDEWEEVGDEEGAAGQGGGDDNADDEGAHNEQEQRQPPEELPPRRNARVRREQGHNARRPTHLHHYLQELLQNLVGQNIEVRVEVPQYVGNPGDYVDARGFELLLQQLAENDNSRRGAPPAAKSAVDTLPTILIEQAHLDDGSAVCAVCKDTVCVGEPAKQMPCLHLYHADCILPWLDSRNSCPVCRFELPTDDPDYEDQKRMSSQRRGTPSRAVEHVESQQQTEEQYDVQQQSDASVPRPGSSSSTSAQDGASSSGRMEAQEEIQPPLEAARASEEPLLDATMIDEGNTSGGAVQRRNGTPASRGRGWSLLSAAPMLSMVGIVLVICLGNHLIGGSSRQGNGGSSSGSHVQRQQPDYSSQEPGFDRIAASSSDSFQARRHWWWLPFQPR</sequence>
<dbReference type="Pfam" id="PF14369">
    <property type="entry name" value="Zn_ribbon_19"/>
    <property type="match status" value="1"/>
</dbReference>
<dbReference type="PANTHER" id="PTHR15710">
    <property type="entry name" value="E3 UBIQUITIN-PROTEIN LIGASE PRAJA"/>
    <property type="match status" value="1"/>
</dbReference>
<feature type="region of interest" description="Disordered" evidence="9">
    <location>
        <begin position="414"/>
        <end position="494"/>
    </location>
</feature>
<dbReference type="AlphaFoldDB" id="D8RH14"/>
<dbReference type="Gramene" id="EFJ28687">
    <property type="protein sequence ID" value="EFJ28687"/>
    <property type="gene ID" value="SELMODRAFT_451325"/>
</dbReference>
<dbReference type="GO" id="GO:0061630">
    <property type="term" value="F:ubiquitin protein ligase activity"/>
    <property type="evidence" value="ECO:0000318"/>
    <property type="project" value="GO_Central"/>
</dbReference>
<dbReference type="Pfam" id="PF13639">
    <property type="entry name" value="zf-RING_2"/>
    <property type="match status" value="1"/>
</dbReference>
<proteinExistence type="predicted"/>
<feature type="compositionally biased region" description="Polar residues" evidence="9">
    <location>
        <begin position="512"/>
        <end position="526"/>
    </location>
</feature>
<feature type="compositionally biased region" description="Polar residues" evidence="9">
    <location>
        <begin position="574"/>
        <end position="586"/>
    </location>
</feature>
<feature type="region of interest" description="Disordered" evidence="9">
    <location>
        <begin position="150"/>
        <end position="285"/>
    </location>
</feature>
<evidence type="ECO:0000256" key="1">
    <source>
        <dbReference type="ARBA" id="ARBA00000900"/>
    </source>
</evidence>
<keyword evidence="6" id="KW-0833">Ubl conjugation pathway</keyword>
<reference evidence="11 12" key="1">
    <citation type="journal article" date="2011" name="Science">
        <title>The Selaginella genome identifies genetic changes associated with the evolution of vascular plants.</title>
        <authorList>
            <person name="Banks J.A."/>
            <person name="Nishiyama T."/>
            <person name="Hasebe M."/>
            <person name="Bowman J.L."/>
            <person name="Gribskov M."/>
            <person name="dePamphilis C."/>
            <person name="Albert V.A."/>
            <person name="Aono N."/>
            <person name="Aoyama T."/>
            <person name="Ambrose B.A."/>
            <person name="Ashton N.W."/>
            <person name="Axtell M.J."/>
            <person name="Barker E."/>
            <person name="Barker M.S."/>
            <person name="Bennetzen J.L."/>
            <person name="Bonawitz N.D."/>
            <person name="Chapple C."/>
            <person name="Cheng C."/>
            <person name="Correa L.G."/>
            <person name="Dacre M."/>
            <person name="DeBarry J."/>
            <person name="Dreyer I."/>
            <person name="Elias M."/>
            <person name="Engstrom E.M."/>
            <person name="Estelle M."/>
            <person name="Feng L."/>
            <person name="Finet C."/>
            <person name="Floyd S.K."/>
            <person name="Frommer W.B."/>
            <person name="Fujita T."/>
            <person name="Gramzow L."/>
            <person name="Gutensohn M."/>
            <person name="Harholt J."/>
            <person name="Hattori M."/>
            <person name="Heyl A."/>
            <person name="Hirai T."/>
            <person name="Hiwatashi Y."/>
            <person name="Ishikawa M."/>
            <person name="Iwata M."/>
            <person name="Karol K.G."/>
            <person name="Koehler B."/>
            <person name="Kolukisaoglu U."/>
            <person name="Kubo M."/>
            <person name="Kurata T."/>
            <person name="Lalonde S."/>
            <person name="Li K."/>
            <person name="Li Y."/>
            <person name="Litt A."/>
            <person name="Lyons E."/>
            <person name="Manning G."/>
            <person name="Maruyama T."/>
            <person name="Michael T.P."/>
            <person name="Mikami K."/>
            <person name="Miyazaki S."/>
            <person name="Morinaga S."/>
            <person name="Murata T."/>
            <person name="Mueller-Roeber B."/>
            <person name="Nelson D.R."/>
            <person name="Obara M."/>
            <person name="Oguri Y."/>
            <person name="Olmstead R.G."/>
            <person name="Onodera N."/>
            <person name="Petersen B.L."/>
            <person name="Pils B."/>
            <person name="Prigge M."/>
            <person name="Rensing S.A."/>
            <person name="Riano-Pachon D.M."/>
            <person name="Roberts A.W."/>
            <person name="Sato Y."/>
            <person name="Scheller H.V."/>
            <person name="Schulz B."/>
            <person name="Schulz C."/>
            <person name="Shakirov E.V."/>
            <person name="Shibagaki N."/>
            <person name="Shinohara N."/>
            <person name="Shippen D.E."/>
            <person name="Soerensen I."/>
            <person name="Sotooka R."/>
            <person name="Sugimoto N."/>
            <person name="Sugita M."/>
            <person name="Sumikawa N."/>
            <person name="Tanurdzic M."/>
            <person name="Theissen G."/>
            <person name="Ulvskov P."/>
            <person name="Wakazuki S."/>
            <person name="Weng J.K."/>
            <person name="Willats W.W."/>
            <person name="Wipf D."/>
            <person name="Wolf P.G."/>
            <person name="Yang L."/>
            <person name="Zimmer A.D."/>
            <person name="Zhu Q."/>
            <person name="Mitros T."/>
            <person name="Hellsten U."/>
            <person name="Loque D."/>
            <person name="Otillar R."/>
            <person name="Salamov A."/>
            <person name="Schmutz J."/>
            <person name="Shapiro H."/>
            <person name="Lindquist E."/>
            <person name="Lucas S."/>
            <person name="Rokhsar D."/>
            <person name="Grigoriev I.V."/>
        </authorList>
    </citation>
    <scope>NUCLEOTIDE SEQUENCE [LARGE SCALE GENOMIC DNA]</scope>
</reference>
<feature type="compositionally biased region" description="Acidic residues" evidence="9">
    <location>
        <begin position="218"/>
        <end position="236"/>
    </location>
</feature>
<dbReference type="HOGENOM" id="CLU_445103_0_0_1"/>
<organism evidence="12">
    <name type="scientific">Selaginella moellendorffii</name>
    <name type="common">Spikemoss</name>
    <dbReference type="NCBI Taxonomy" id="88036"/>
    <lineage>
        <taxon>Eukaryota</taxon>
        <taxon>Viridiplantae</taxon>
        <taxon>Streptophyta</taxon>
        <taxon>Embryophyta</taxon>
        <taxon>Tracheophyta</taxon>
        <taxon>Lycopodiopsida</taxon>
        <taxon>Selaginellales</taxon>
        <taxon>Selaginellaceae</taxon>
        <taxon>Selaginella</taxon>
    </lineage>
</organism>
<evidence type="ECO:0000256" key="2">
    <source>
        <dbReference type="ARBA" id="ARBA00012483"/>
    </source>
</evidence>
<dbReference type="GO" id="GO:0006511">
    <property type="term" value="P:ubiquitin-dependent protein catabolic process"/>
    <property type="evidence" value="ECO:0000318"/>
    <property type="project" value="GO_Central"/>
</dbReference>
<dbReference type="EMBL" id="GL377579">
    <property type="protein sequence ID" value="EFJ28687.1"/>
    <property type="molecule type" value="Genomic_DNA"/>
</dbReference>
<evidence type="ECO:0000313" key="12">
    <source>
        <dbReference type="Proteomes" id="UP000001514"/>
    </source>
</evidence>
<keyword evidence="12" id="KW-1185">Reference proteome</keyword>
<feature type="region of interest" description="Disordered" evidence="9">
    <location>
        <begin position="1"/>
        <end position="29"/>
    </location>
</feature>
<evidence type="ECO:0000256" key="4">
    <source>
        <dbReference type="ARBA" id="ARBA00022723"/>
    </source>
</evidence>
<comment type="catalytic activity">
    <reaction evidence="1">
        <text>S-ubiquitinyl-[E2 ubiquitin-conjugating enzyme]-L-cysteine + [acceptor protein]-L-lysine = [E2 ubiquitin-conjugating enzyme]-L-cysteine + N(6)-ubiquitinyl-[acceptor protein]-L-lysine.</text>
        <dbReference type="EC" id="2.3.2.27"/>
    </reaction>
</comment>
<dbReference type="KEGG" id="smo:SELMODRAFT_451325"/>
<accession>D8RH14</accession>
<dbReference type="SUPFAM" id="SSF57850">
    <property type="entry name" value="RING/U-box"/>
    <property type="match status" value="1"/>
</dbReference>